<protein>
    <submittedName>
        <fullName evidence="2">Transcriptional regulator with XRE-family HTH domain</fullName>
    </submittedName>
</protein>
<dbReference type="Pfam" id="PF13560">
    <property type="entry name" value="HTH_31"/>
    <property type="match status" value="1"/>
</dbReference>
<dbReference type="PROSITE" id="PS50943">
    <property type="entry name" value="HTH_CROC1"/>
    <property type="match status" value="1"/>
</dbReference>
<evidence type="ECO:0000313" key="2">
    <source>
        <dbReference type="EMBL" id="PVY38628.1"/>
    </source>
</evidence>
<dbReference type="Proteomes" id="UP000245959">
    <property type="component" value="Unassembled WGS sequence"/>
</dbReference>
<evidence type="ECO:0000313" key="3">
    <source>
        <dbReference type="Proteomes" id="UP000245959"/>
    </source>
</evidence>
<keyword evidence="3" id="KW-1185">Reference proteome</keyword>
<sequence length="132" mass="14350">MAGGSKALGDRIRTLREEKRATDPGNFSGRQFAIALGISPTYLSKIETGELPASAELLKSMALKLGTNVDELLALGNKIDPELDTIIKEKPQIMADFLRTASGLSKEQLDKVRTFMNFVQAENAPAEKKGDE</sequence>
<dbReference type="InterPro" id="IPR010982">
    <property type="entry name" value="Lambda_DNA-bd_dom_sf"/>
</dbReference>
<dbReference type="SMART" id="SM00530">
    <property type="entry name" value="HTH_XRE"/>
    <property type="match status" value="1"/>
</dbReference>
<evidence type="ECO:0000259" key="1">
    <source>
        <dbReference type="PROSITE" id="PS50943"/>
    </source>
</evidence>
<gene>
    <name evidence="2" type="ORF">C8D82_12553</name>
</gene>
<dbReference type="GeneID" id="78296282"/>
<feature type="domain" description="HTH cro/C1-type" evidence="1">
    <location>
        <begin position="12"/>
        <end position="72"/>
    </location>
</feature>
<dbReference type="EMBL" id="QEKH01000025">
    <property type="protein sequence ID" value="PVY38628.1"/>
    <property type="molecule type" value="Genomic_DNA"/>
</dbReference>
<accession>A0A2U1AQH2</accession>
<reference evidence="2 3" key="1">
    <citation type="submission" date="2018-04" db="EMBL/GenBank/DDBJ databases">
        <title>Genomic Encyclopedia of Type Strains, Phase IV (KMG-IV): sequencing the most valuable type-strain genomes for metagenomic binning, comparative biology and taxonomic classification.</title>
        <authorList>
            <person name="Goeker M."/>
        </authorList>
    </citation>
    <scope>NUCLEOTIDE SEQUENCE [LARGE SCALE GENOMIC DNA]</scope>
    <source>
        <strain evidence="2 3">DSM 14823</strain>
    </source>
</reference>
<dbReference type="OrthoDB" id="9809730at2"/>
<name>A0A2U1AQH2_9BACT</name>
<dbReference type="Gene3D" id="1.10.260.40">
    <property type="entry name" value="lambda repressor-like DNA-binding domains"/>
    <property type="match status" value="1"/>
</dbReference>
<proteinExistence type="predicted"/>
<dbReference type="GO" id="GO:0003677">
    <property type="term" value="F:DNA binding"/>
    <property type="evidence" value="ECO:0007669"/>
    <property type="project" value="InterPro"/>
</dbReference>
<dbReference type="RefSeq" id="WP_116884996.1">
    <property type="nucleotide sequence ID" value="NZ_CABMMC010000029.1"/>
</dbReference>
<comment type="caution">
    <text evidence="2">The sequence shown here is derived from an EMBL/GenBank/DDBJ whole genome shotgun (WGS) entry which is preliminary data.</text>
</comment>
<dbReference type="InterPro" id="IPR001387">
    <property type="entry name" value="Cro/C1-type_HTH"/>
</dbReference>
<dbReference type="SUPFAM" id="SSF47413">
    <property type="entry name" value="lambda repressor-like DNA-binding domains"/>
    <property type="match status" value="1"/>
</dbReference>
<dbReference type="AlphaFoldDB" id="A0A2U1AQH2"/>
<dbReference type="CDD" id="cd00093">
    <property type="entry name" value="HTH_XRE"/>
    <property type="match status" value="1"/>
</dbReference>
<organism evidence="2 3">
    <name type="scientific">Victivallis vadensis</name>
    <dbReference type="NCBI Taxonomy" id="172901"/>
    <lineage>
        <taxon>Bacteria</taxon>
        <taxon>Pseudomonadati</taxon>
        <taxon>Lentisphaerota</taxon>
        <taxon>Lentisphaeria</taxon>
        <taxon>Victivallales</taxon>
        <taxon>Victivallaceae</taxon>
        <taxon>Victivallis</taxon>
    </lineage>
</organism>